<reference evidence="1 2" key="1">
    <citation type="submission" date="2019-10" db="EMBL/GenBank/DDBJ databases">
        <title>Whole-genome sequence of the purple nonsulfur photosynthetic bacterium Rhodocyclus tenuis.</title>
        <authorList>
            <person name="Kyndt J.A."/>
            <person name="Meyer T.E."/>
        </authorList>
    </citation>
    <scope>NUCLEOTIDE SEQUENCE [LARGE SCALE GENOMIC DNA]</scope>
    <source>
        <strain evidence="1 2">DSM 110</strain>
    </source>
</reference>
<accession>A0A6L5JW94</accession>
<dbReference type="EMBL" id="WIXJ01000001">
    <property type="protein sequence ID" value="MQY50458.1"/>
    <property type="molecule type" value="Genomic_DNA"/>
</dbReference>
<name>A0A6L5JW94_RHOTE</name>
<gene>
    <name evidence="1" type="ORF">GHK24_01495</name>
</gene>
<dbReference type="AlphaFoldDB" id="A0A6L5JW94"/>
<proteinExistence type="predicted"/>
<evidence type="ECO:0000313" key="2">
    <source>
        <dbReference type="Proteomes" id="UP000480275"/>
    </source>
</evidence>
<dbReference type="OrthoDB" id="9773014at2"/>
<organism evidence="1 2">
    <name type="scientific">Rhodocyclus tenuis</name>
    <name type="common">Rhodospirillum tenue</name>
    <dbReference type="NCBI Taxonomy" id="1066"/>
    <lineage>
        <taxon>Bacteria</taxon>
        <taxon>Pseudomonadati</taxon>
        <taxon>Pseudomonadota</taxon>
        <taxon>Betaproteobacteria</taxon>
        <taxon>Rhodocyclales</taxon>
        <taxon>Rhodocyclaceae</taxon>
        <taxon>Rhodocyclus</taxon>
    </lineage>
</organism>
<evidence type="ECO:0000313" key="1">
    <source>
        <dbReference type="EMBL" id="MQY50458.1"/>
    </source>
</evidence>
<protein>
    <submittedName>
        <fullName evidence="1">Uncharacterized protein</fullName>
    </submittedName>
</protein>
<dbReference type="Proteomes" id="UP000480275">
    <property type="component" value="Unassembled WGS sequence"/>
</dbReference>
<comment type="caution">
    <text evidence="1">The sequence shown here is derived from an EMBL/GenBank/DDBJ whole genome shotgun (WGS) entry which is preliminary data.</text>
</comment>
<sequence>MDKLSTLEAFQGAHDKYFRLLLENYPLIQSNQPFADFGPLELCELAIEVHSCAIALGPKARERLCYLGLDLLYPFDNPVDLYNWRAWVKKENINHTTYASIAIRIDSEIKRMRRVFSLEANTAYAAMPTADFLVSKARYKLDTAPDQIREKNNQSTSAASPTAMHIDTINIQYAADSQAISKLEQLEKETTIGANFSNIIATLRTLLGS</sequence>